<feature type="compositionally biased region" description="Low complexity" evidence="1">
    <location>
        <begin position="95"/>
        <end position="113"/>
    </location>
</feature>
<comment type="caution">
    <text evidence="2">The sequence shown here is derived from an EMBL/GenBank/DDBJ whole genome shotgun (WGS) entry which is preliminary data.</text>
</comment>
<evidence type="ECO:0000313" key="2">
    <source>
        <dbReference type="EMBL" id="KAF3605373.1"/>
    </source>
</evidence>
<feature type="compositionally biased region" description="Polar residues" evidence="1">
    <location>
        <begin position="13"/>
        <end position="31"/>
    </location>
</feature>
<feature type="region of interest" description="Disordered" evidence="1">
    <location>
        <begin position="1"/>
        <end position="130"/>
    </location>
</feature>
<protein>
    <submittedName>
        <fullName evidence="2">Uncharacterized protein</fullName>
    </submittedName>
</protein>
<accession>A0ABQ7EQE2</accession>
<feature type="compositionally biased region" description="Polar residues" evidence="1">
    <location>
        <begin position="72"/>
        <end position="87"/>
    </location>
</feature>
<sequence length="250" mass="27250">MKVVENRRAVNGPQIQSRQWATNPNLSSLSRNDGIKKEAETYKNNSRTTAPPVPNRQSPPGVSDYPPPRQLFQDSQVQTQAASATLHQPSPPQQPRQSETSPTQNSPSSSQAQDSATTERPEAVDPTLSDEQLRVVNELLSQPNRGLDIPILSPTFEPATTWFRIDDCIRNDVVGVAQALTELNLLSWSVTKFHLTCETASAPSNQQLTVAYIEIVTNVDAEPKESPAASLCRNVGVDGRLTTVQSVVTG</sequence>
<reference evidence="2 3" key="1">
    <citation type="journal article" date="2020" name="BMC Genomics">
        <title>Intraspecific diversification of the crop wild relative Brassica cretica Lam. using demographic model selection.</title>
        <authorList>
            <person name="Kioukis A."/>
            <person name="Michalopoulou V.A."/>
            <person name="Briers L."/>
            <person name="Pirintsos S."/>
            <person name="Studholme D.J."/>
            <person name="Pavlidis P."/>
            <person name="Sarris P.F."/>
        </authorList>
    </citation>
    <scope>NUCLEOTIDE SEQUENCE [LARGE SCALE GENOMIC DNA]</scope>
    <source>
        <strain evidence="3">cv. PFS-1207/04</strain>
    </source>
</reference>
<dbReference type="Proteomes" id="UP000266723">
    <property type="component" value="Unassembled WGS sequence"/>
</dbReference>
<dbReference type="EMBL" id="QGKV02000297">
    <property type="protein sequence ID" value="KAF3605373.1"/>
    <property type="molecule type" value="Genomic_DNA"/>
</dbReference>
<name>A0ABQ7EQE2_BRACR</name>
<feature type="compositionally biased region" description="Polar residues" evidence="1">
    <location>
        <begin position="42"/>
        <end position="60"/>
    </location>
</feature>
<evidence type="ECO:0000256" key="1">
    <source>
        <dbReference type="SAM" id="MobiDB-lite"/>
    </source>
</evidence>
<gene>
    <name evidence="2" type="ORF">DY000_02047911</name>
</gene>
<proteinExistence type="predicted"/>
<organism evidence="2 3">
    <name type="scientific">Brassica cretica</name>
    <name type="common">Mustard</name>
    <dbReference type="NCBI Taxonomy" id="69181"/>
    <lineage>
        <taxon>Eukaryota</taxon>
        <taxon>Viridiplantae</taxon>
        <taxon>Streptophyta</taxon>
        <taxon>Embryophyta</taxon>
        <taxon>Tracheophyta</taxon>
        <taxon>Spermatophyta</taxon>
        <taxon>Magnoliopsida</taxon>
        <taxon>eudicotyledons</taxon>
        <taxon>Gunneridae</taxon>
        <taxon>Pentapetalae</taxon>
        <taxon>rosids</taxon>
        <taxon>malvids</taxon>
        <taxon>Brassicales</taxon>
        <taxon>Brassicaceae</taxon>
        <taxon>Brassiceae</taxon>
        <taxon>Brassica</taxon>
    </lineage>
</organism>
<evidence type="ECO:0000313" key="3">
    <source>
        <dbReference type="Proteomes" id="UP000266723"/>
    </source>
</evidence>
<keyword evidence="3" id="KW-1185">Reference proteome</keyword>